<reference evidence="6 7" key="1">
    <citation type="submission" date="2020-07" db="EMBL/GenBank/DDBJ databases">
        <title>Sequencing the genomes of 1000 actinobacteria strains.</title>
        <authorList>
            <person name="Klenk H.-P."/>
        </authorList>
    </citation>
    <scope>NUCLEOTIDE SEQUENCE [LARGE SCALE GENOMIC DNA]</scope>
    <source>
        <strain evidence="6 7">DSM 103833</strain>
    </source>
</reference>
<dbReference type="SMART" id="SM00704">
    <property type="entry name" value="ZnF_CDGSH"/>
    <property type="match status" value="1"/>
</dbReference>
<keyword evidence="2" id="KW-0479">Metal-binding</keyword>
<gene>
    <name evidence="6" type="ORF">HNR19_000555</name>
</gene>
<feature type="domain" description="Iron-binding zinc finger CDGSH type" evidence="5">
    <location>
        <begin position="22"/>
        <end position="66"/>
    </location>
</feature>
<comment type="caution">
    <text evidence="6">The sequence shown here is derived from an EMBL/GenBank/DDBJ whole genome shotgun (WGS) entry which is preliminary data.</text>
</comment>
<dbReference type="GO" id="GO:0046872">
    <property type="term" value="F:metal ion binding"/>
    <property type="evidence" value="ECO:0007669"/>
    <property type="project" value="UniProtKB-KW"/>
</dbReference>
<dbReference type="AlphaFoldDB" id="A0A853BYE2"/>
<evidence type="ECO:0000256" key="1">
    <source>
        <dbReference type="ARBA" id="ARBA00022714"/>
    </source>
</evidence>
<sequence length="74" mass="7866">MTAEPAAAVTAQLCPGGPMLLRGASEVIDEDGVAHPVGRPTVAVCLCGRSQRKPWCDSTHKLTQKVGPDSRRKR</sequence>
<keyword evidence="7" id="KW-1185">Reference proteome</keyword>
<keyword evidence="4" id="KW-0411">Iron-sulfur</keyword>
<dbReference type="RefSeq" id="WP_343047022.1">
    <property type="nucleotide sequence ID" value="NZ_JACCFP010000001.1"/>
</dbReference>
<dbReference type="Pfam" id="PF09360">
    <property type="entry name" value="zf-CDGSH"/>
    <property type="match status" value="1"/>
</dbReference>
<evidence type="ECO:0000259" key="5">
    <source>
        <dbReference type="SMART" id="SM00704"/>
    </source>
</evidence>
<evidence type="ECO:0000256" key="2">
    <source>
        <dbReference type="ARBA" id="ARBA00022723"/>
    </source>
</evidence>
<evidence type="ECO:0000313" key="6">
    <source>
        <dbReference type="EMBL" id="NYI99856.1"/>
    </source>
</evidence>
<organism evidence="6 7">
    <name type="scientific">Nocardioides thalensis</name>
    <dbReference type="NCBI Taxonomy" id="1914755"/>
    <lineage>
        <taxon>Bacteria</taxon>
        <taxon>Bacillati</taxon>
        <taxon>Actinomycetota</taxon>
        <taxon>Actinomycetes</taxon>
        <taxon>Propionibacteriales</taxon>
        <taxon>Nocardioidaceae</taxon>
        <taxon>Nocardioides</taxon>
    </lineage>
</organism>
<proteinExistence type="predicted"/>
<dbReference type="Gene3D" id="3.40.5.90">
    <property type="entry name" value="CDGSH iron-sulfur domain, mitoNEET-type"/>
    <property type="match status" value="1"/>
</dbReference>
<name>A0A853BYE2_9ACTN</name>
<protein>
    <submittedName>
        <fullName evidence="6">CDGSH-type Zn-finger protein</fullName>
    </submittedName>
</protein>
<evidence type="ECO:0000313" key="7">
    <source>
        <dbReference type="Proteomes" id="UP000530424"/>
    </source>
</evidence>
<keyword evidence="1" id="KW-0001">2Fe-2S</keyword>
<evidence type="ECO:0000256" key="4">
    <source>
        <dbReference type="ARBA" id="ARBA00023014"/>
    </source>
</evidence>
<dbReference type="GO" id="GO:0051537">
    <property type="term" value="F:2 iron, 2 sulfur cluster binding"/>
    <property type="evidence" value="ECO:0007669"/>
    <property type="project" value="UniProtKB-KW"/>
</dbReference>
<dbReference type="InterPro" id="IPR042216">
    <property type="entry name" value="MitoNEET_CISD"/>
</dbReference>
<accession>A0A853BYE2</accession>
<dbReference type="Proteomes" id="UP000530424">
    <property type="component" value="Unassembled WGS sequence"/>
</dbReference>
<dbReference type="EMBL" id="JACCFP010000001">
    <property type="protein sequence ID" value="NYI99856.1"/>
    <property type="molecule type" value="Genomic_DNA"/>
</dbReference>
<dbReference type="InterPro" id="IPR018967">
    <property type="entry name" value="FeS-contain_CDGSH-typ"/>
</dbReference>
<keyword evidence="3" id="KW-0408">Iron</keyword>
<evidence type="ECO:0000256" key="3">
    <source>
        <dbReference type="ARBA" id="ARBA00023004"/>
    </source>
</evidence>
<dbReference type="GO" id="GO:0005737">
    <property type="term" value="C:cytoplasm"/>
    <property type="evidence" value="ECO:0007669"/>
    <property type="project" value="UniProtKB-ARBA"/>
</dbReference>